<keyword evidence="10 18" id="KW-1278">Translocase</keyword>
<name>A0A8F8KT28_9NEOP</name>
<keyword evidence="14 18" id="KW-0830">Ubiquinone</keyword>
<evidence type="ECO:0000256" key="12">
    <source>
        <dbReference type="ARBA" id="ARBA00022989"/>
    </source>
</evidence>
<evidence type="ECO:0000256" key="8">
    <source>
        <dbReference type="ARBA" id="ARBA00022692"/>
    </source>
</evidence>
<feature type="transmembrane region" description="Helical" evidence="18">
    <location>
        <begin position="264"/>
        <end position="283"/>
    </location>
</feature>
<dbReference type="EMBL" id="MZ465548">
    <property type="protein sequence ID" value="QYA18173.1"/>
    <property type="molecule type" value="Genomic_DNA"/>
</dbReference>
<keyword evidence="7 18" id="KW-0679">Respiratory chain</keyword>
<evidence type="ECO:0000313" key="20">
    <source>
        <dbReference type="EMBL" id="QYA18173.1"/>
    </source>
</evidence>
<evidence type="ECO:0000259" key="19">
    <source>
        <dbReference type="Pfam" id="PF00361"/>
    </source>
</evidence>
<dbReference type="PANTHER" id="PTHR46552">
    <property type="entry name" value="NADH-UBIQUINONE OXIDOREDUCTASE CHAIN 2"/>
    <property type="match status" value="1"/>
</dbReference>
<comment type="similarity">
    <text evidence="3 18">Belongs to the complex I subunit 2 family.</text>
</comment>
<feature type="transmembrane region" description="Helical" evidence="18">
    <location>
        <begin position="139"/>
        <end position="161"/>
    </location>
</feature>
<evidence type="ECO:0000256" key="18">
    <source>
        <dbReference type="RuleBase" id="RU003403"/>
    </source>
</evidence>
<comment type="subcellular location">
    <subcellularLocation>
        <location evidence="2 18">Mitochondrion inner membrane</location>
        <topology evidence="2 18">Multi-pass membrane protein</topology>
    </subcellularLocation>
</comment>
<evidence type="ECO:0000256" key="15">
    <source>
        <dbReference type="ARBA" id="ARBA00023128"/>
    </source>
</evidence>
<evidence type="ECO:0000256" key="6">
    <source>
        <dbReference type="ARBA" id="ARBA00022448"/>
    </source>
</evidence>
<keyword evidence="6" id="KW-0813">Transport</keyword>
<evidence type="ECO:0000256" key="5">
    <source>
        <dbReference type="ARBA" id="ARBA00021008"/>
    </source>
</evidence>
<accession>A0A8F8KT28</accession>
<dbReference type="InterPro" id="IPR003917">
    <property type="entry name" value="NADH_UbQ_OxRdtase_chain2"/>
</dbReference>
<comment type="function">
    <text evidence="18">Core subunit of the mitochondrial membrane respiratory chain NADH dehydrogenase (Complex I) which catalyzes electron transfer from NADH through the respiratory chain, using ubiquinone as an electron acceptor. Essential for the catalytic activity and assembly of complex I.</text>
</comment>
<protein>
    <recommendedName>
        <fullName evidence="5 18">NADH-ubiquinone oxidoreductase chain 2</fullName>
        <ecNumber evidence="4 18">7.1.1.2</ecNumber>
    </recommendedName>
</protein>
<keyword evidence="11 18" id="KW-0249">Electron transport</keyword>
<keyword evidence="15 18" id="KW-0496">Mitochondrion</keyword>
<evidence type="ECO:0000256" key="1">
    <source>
        <dbReference type="ARBA" id="ARBA00003257"/>
    </source>
</evidence>
<reference evidence="20" key="1">
    <citation type="submission" date="2021-06" db="EMBL/GenBank/DDBJ databases">
        <title>The first mitochondrial genome of Isoscelipteron pectinatum (Navas, 1905) (Neuroptera: Berothidae) with a phylogenetic analysis of Mantispoidea.</title>
        <authorList>
            <person name="Lu X."/>
            <person name="Lin A."/>
            <person name="Yuan Y."/>
            <person name="Liu X."/>
        </authorList>
    </citation>
    <scope>NUCLEOTIDE SEQUENCE</scope>
</reference>
<organism evidence="20">
    <name type="scientific">Isoscelipteron pectinatum</name>
    <dbReference type="NCBI Taxonomy" id="2856572"/>
    <lineage>
        <taxon>Eukaryota</taxon>
        <taxon>Metazoa</taxon>
        <taxon>Ecdysozoa</taxon>
        <taxon>Arthropoda</taxon>
        <taxon>Hexapoda</taxon>
        <taxon>Insecta</taxon>
        <taxon>Pterygota</taxon>
        <taxon>Neoptera</taxon>
        <taxon>Endopterygota</taxon>
        <taxon>Neuroptera</taxon>
        <taxon>Hemerobiiformia</taxon>
        <taxon>Berothidae</taxon>
        <taxon>Isoscelipteron</taxon>
    </lineage>
</organism>
<dbReference type="AlphaFoldDB" id="A0A8F8KT28"/>
<feature type="transmembrane region" description="Helical" evidence="18">
    <location>
        <begin position="230"/>
        <end position="252"/>
    </location>
</feature>
<dbReference type="GO" id="GO:0005743">
    <property type="term" value="C:mitochondrial inner membrane"/>
    <property type="evidence" value="ECO:0007669"/>
    <property type="project" value="UniProtKB-SubCell"/>
</dbReference>
<keyword evidence="16 18" id="KW-0472">Membrane</keyword>
<evidence type="ECO:0000256" key="4">
    <source>
        <dbReference type="ARBA" id="ARBA00012944"/>
    </source>
</evidence>
<evidence type="ECO:0000256" key="3">
    <source>
        <dbReference type="ARBA" id="ARBA00007012"/>
    </source>
</evidence>
<comment type="function">
    <text evidence="1">Core subunit of the mitochondrial membrane respiratory chain NADH dehydrogenase (Complex I) that is believed to belong to the minimal assembly required for catalysis. Complex I functions in the transfer of electrons from NADH to the respiratory chain. The immediate electron acceptor for the enzyme is believed to be ubiquinone.</text>
</comment>
<sequence length="332" mass="38890">MYKFMYYFIFMLTLIMGTLISISSNTWLGMWMGLEINMISFIPLITNFKNSLSTESSLKYFLTQALASSIFLYSIIMMSSLNYNFNILEYIMNSALMLKMGAAPFHFWFPEVIEGLNWNTSIILMTWQKIAPLSMISYYFNYSFMILIIILSIMIGSIGGINQTSLRKIMAYSSINHVGWLLSSLLISNFYFLIYFSFYSFLSITIILTFKKMNFFHLSQIYNSLQHSPILKFILFCNFLSLGGLPPFMGFFPKWLIIQHLNSNLFLITIMITFTLITLFYYIRITYSAFMLNYTQIKFNSNNNLIKNYSFNLFCNFLSLGGLPIIFLIYMF</sequence>
<feature type="transmembrane region" description="Helical" evidence="18">
    <location>
        <begin position="181"/>
        <end position="210"/>
    </location>
</feature>
<evidence type="ECO:0000256" key="11">
    <source>
        <dbReference type="ARBA" id="ARBA00022982"/>
    </source>
</evidence>
<dbReference type="GO" id="GO:0008137">
    <property type="term" value="F:NADH dehydrogenase (ubiquinone) activity"/>
    <property type="evidence" value="ECO:0007669"/>
    <property type="project" value="UniProtKB-EC"/>
</dbReference>
<evidence type="ECO:0000256" key="10">
    <source>
        <dbReference type="ARBA" id="ARBA00022967"/>
    </source>
</evidence>
<keyword evidence="12 18" id="KW-1133">Transmembrane helix</keyword>
<dbReference type="GO" id="GO:0006120">
    <property type="term" value="P:mitochondrial electron transport, NADH to ubiquinone"/>
    <property type="evidence" value="ECO:0007669"/>
    <property type="project" value="InterPro"/>
</dbReference>
<keyword evidence="9 18" id="KW-0999">Mitochondrion inner membrane</keyword>
<evidence type="ECO:0000256" key="13">
    <source>
        <dbReference type="ARBA" id="ARBA00023027"/>
    </source>
</evidence>
<gene>
    <name evidence="20" type="primary">nad2</name>
</gene>
<feature type="transmembrane region" description="Helical" evidence="18">
    <location>
        <begin position="5"/>
        <end position="22"/>
    </location>
</feature>
<dbReference type="PRINTS" id="PR01436">
    <property type="entry name" value="NADHDHGNASE2"/>
</dbReference>
<geneLocation type="mitochondrion" evidence="20"/>
<dbReference type="Pfam" id="PF00361">
    <property type="entry name" value="Proton_antipo_M"/>
    <property type="match status" value="1"/>
</dbReference>
<keyword evidence="13 18" id="KW-0520">NAD</keyword>
<dbReference type="EC" id="7.1.1.2" evidence="4 18"/>
<evidence type="ECO:0000256" key="14">
    <source>
        <dbReference type="ARBA" id="ARBA00023075"/>
    </source>
</evidence>
<evidence type="ECO:0000256" key="7">
    <source>
        <dbReference type="ARBA" id="ARBA00022660"/>
    </source>
</evidence>
<comment type="catalytic activity">
    <reaction evidence="17 18">
        <text>a ubiquinone + NADH + 5 H(+)(in) = a ubiquinol + NAD(+) + 4 H(+)(out)</text>
        <dbReference type="Rhea" id="RHEA:29091"/>
        <dbReference type="Rhea" id="RHEA-COMP:9565"/>
        <dbReference type="Rhea" id="RHEA-COMP:9566"/>
        <dbReference type="ChEBI" id="CHEBI:15378"/>
        <dbReference type="ChEBI" id="CHEBI:16389"/>
        <dbReference type="ChEBI" id="CHEBI:17976"/>
        <dbReference type="ChEBI" id="CHEBI:57540"/>
        <dbReference type="ChEBI" id="CHEBI:57945"/>
        <dbReference type="EC" id="7.1.1.2"/>
    </reaction>
</comment>
<dbReference type="PANTHER" id="PTHR46552:SF1">
    <property type="entry name" value="NADH-UBIQUINONE OXIDOREDUCTASE CHAIN 2"/>
    <property type="match status" value="1"/>
</dbReference>
<dbReference type="InterPro" id="IPR001750">
    <property type="entry name" value="ND/Mrp_TM"/>
</dbReference>
<feature type="transmembrane region" description="Helical" evidence="18">
    <location>
        <begin position="311"/>
        <end position="331"/>
    </location>
</feature>
<dbReference type="InterPro" id="IPR050175">
    <property type="entry name" value="Complex_I_Subunit_2"/>
</dbReference>
<feature type="domain" description="NADH:quinone oxidoreductase/Mrp antiporter transmembrane" evidence="19">
    <location>
        <begin position="24"/>
        <end position="276"/>
    </location>
</feature>
<evidence type="ECO:0000256" key="17">
    <source>
        <dbReference type="ARBA" id="ARBA00049551"/>
    </source>
</evidence>
<evidence type="ECO:0000256" key="9">
    <source>
        <dbReference type="ARBA" id="ARBA00022792"/>
    </source>
</evidence>
<evidence type="ECO:0000256" key="2">
    <source>
        <dbReference type="ARBA" id="ARBA00004448"/>
    </source>
</evidence>
<feature type="transmembrane region" description="Helical" evidence="18">
    <location>
        <begin position="60"/>
        <end position="85"/>
    </location>
</feature>
<keyword evidence="8 18" id="KW-0812">Transmembrane</keyword>
<proteinExistence type="inferred from homology"/>
<evidence type="ECO:0000256" key="16">
    <source>
        <dbReference type="ARBA" id="ARBA00023136"/>
    </source>
</evidence>